<dbReference type="eggNOG" id="KOG0888">
    <property type="taxonomic scope" value="Eukaryota"/>
</dbReference>
<dbReference type="PROSITE" id="PS51336">
    <property type="entry name" value="DM10"/>
    <property type="match status" value="1"/>
</dbReference>
<name>A0A0L0H7D0_SPIPD</name>
<comment type="caution">
    <text evidence="7">Lacks conserved residue(s) required for the propagation of feature annotation.</text>
</comment>
<dbReference type="FunFam" id="3.30.70.141:FF:000004">
    <property type="entry name" value="Nucleoside diphosphate kinase 7"/>
    <property type="match status" value="1"/>
</dbReference>
<organism evidence="10 11">
    <name type="scientific">Spizellomyces punctatus (strain DAOM BR117)</name>
    <dbReference type="NCBI Taxonomy" id="645134"/>
    <lineage>
        <taxon>Eukaryota</taxon>
        <taxon>Fungi</taxon>
        <taxon>Fungi incertae sedis</taxon>
        <taxon>Chytridiomycota</taxon>
        <taxon>Chytridiomycota incertae sedis</taxon>
        <taxon>Chytridiomycetes</taxon>
        <taxon>Spizellomycetales</taxon>
        <taxon>Spizellomycetaceae</taxon>
        <taxon>Spizellomyces</taxon>
    </lineage>
</organism>
<evidence type="ECO:0000256" key="1">
    <source>
        <dbReference type="ARBA" id="ARBA00004138"/>
    </source>
</evidence>
<dbReference type="GO" id="GO:0006183">
    <property type="term" value="P:GTP biosynthetic process"/>
    <property type="evidence" value="ECO:0007669"/>
    <property type="project" value="InterPro"/>
</dbReference>
<dbReference type="GO" id="GO:0006241">
    <property type="term" value="P:CTP biosynthetic process"/>
    <property type="evidence" value="ECO:0007669"/>
    <property type="project" value="InterPro"/>
</dbReference>
<dbReference type="PRINTS" id="PR01243">
    <property type="entry name" value="NUCDPKINASE"/>
</dbReference>
<comment type="subcellular location">
    <subcellularLocation>
        <location evidence="1">Cell projection</location>
        <location evidence="1">Cilium</location>
    </subcellularLocation>
    <subcellularLocation>
        <location evidence="2">Cytoplasm</location>
        <location evidence="2">Cytoskeleton</location>
    </subcellularLocation>
</comment>
<evidence type="ECO:0000256" key="2">
    <source>
        <dbReference type="ARBA" id="ARBA00004245"/>
    </source>
</evidence>
<evidence type="ECO:0000256" key="8">
    <source>
        <dbReference type="RuleBase" id="RU004011"/>
    </source>
</evidence>
<dbReference type="GO" id="GO:0005879">
    <property type="term" value="C:axonemal microtubule"/>
    <property type="evidence" value="ECO:0007669"/>
    <property type="project" value="TreeGrafter"/>
</dbReference>
<dbReference type="OrthoDB" id="2162449at2759"/>
<evidence type="ECO:0000256" key="5">
    <source>
        <dbReference type="ARBA" id="ARBA00023212"/>
    </source>
</evidence>
<dbReference type="PROSITE" id="PS51374">
    <property type="entry name" value="NDPK_LIKE"/>
    <property type="match status" value="2"/>
</dbReference>
<evidence type="ECO:0000256" key="7">
    <source>
        <dbReference type="PROSITE-ProRule" id="PRU00706"/>
    </source>
</evidence>
<keyword evidence="6" id="KW-0966">Cell projection</keyword>
<dbReference type="AlphaFoldDB" id="A0A0L0H7D0"/>
<proteinExistence type="inferred from homology"/>
<evidence type="ECO:0000259" key="9">
    <source>
        <dbReference type="PROSITE" id="PS51336"/>
    </source>
</evidence>
<dbReference type="InterPro" id="IPR034907">
    <property type="entry name" value="NDK-like_dom"/>
</dbReference>
<dbReference type="InterPro" id="IPR001564">
    <property type="entry name" value="Nucleoside_diP_kinase"/>
</dbReference>
<dbReference type="PANTHER" id="PTHR43109">
    <property type="entry name" value="NUCLEOSIDE DIPHOSPHATE KINASE 7"/>
    <property type="match status" value="1"/>
</dbReference>
<comment type="similarity">
    <text evidence="7 8">Belongs to the NDK family.</text>
</comment>
<dbReference type="SMART" id="SM00676">
    <property type="entry name" value="DM10"/>
    <property type="match status" value="1"/>
</dbReference>
<evidence type="ECO:0000256" key="4">
    <source>
        <dbReference type="ARBA" id="ARBA00022490"/>
    </source>
</evidence>
<dbReference type="Proteomes" id="UP000053201">
    <property type="component" value="Unassembled WGS sequence"/>
</dbReference>
<dbReference type="SMART" id="SM00562">
    <property type="entry name" value="NDK"/>
    <property type="match status" value="2"/>
</dbReference>
<dbReference type="OMA" id="VCMCLEI"/>
<dbReference type="InterPro" id="IPR037993">
    <property type="entry name" value="NDPk7B"/>
</dbReference>
<accession>A0A0L0H7D0</accession>
<evidence type="ECO:0000256" key="3">
    <source>
        <dbReference type="ARBA" id="ARBA00017632"/>
    </source>
</evidence>
<dbReference type="InParanoid" id="A0A0L0H7D0"/>
<dbReference type="RefSeq" id="XP_016605490.1">
    <property type="nucleotide sequence ID" value="XM_016755535.1"/>
</dbReference>
<evidence type="ECO:0000256" key="6">
    <source>
        <dbReference type="ARBA" id="ARBA00023273"/>
    </source>
</evidence>
<dbReference type="Gene3D" id="3.30.70.141">
    <property type="entry name" value="Nucleoside diphosphate kinase-like domain"/>
    <property type="match status" value="2"/>
</dbReference>
<evidence type="ECO:0000313" key="10">
    <source>
        <dbReference type="EMBL" id="KNC97450.1"/>
    </source>
</evidence>
<dbReference type="GO" id="GO:0006228">
    <property type="term" value="P:UTP biosynthetic process"/>
    <property type="evidence" value="ECO:0007669"/>
    <property type="project" value="InterPro"/>
</dbReference>
<protein>
    <recommendedName>
        <fullName evidence="3">Nucleoside diphosphate kinase</fullName>
    </recommendedName>
</protein>
<dbReference type="InterPro" id="IPR036850">
    <property type="entry name" value="NDK-like_dom_sf"/>
</dbReference>
<dbReference type="STRING" id="645134.A0A0L0H7D0"/>
<evidence type="ECO:0000313" key="11">
    <source>
        <dbReference type="Proteomes" id="UP000053201"/>
    </source>
</evidence>
<sequence>MAATAEESNNRYCFVVDWHDVHADITRSYQLFFYPGDQTAEMYDVKQRRTFLSRTRVDAKLQNLYIGAVVVVNARQLVVRGYGDEFTRAQLEQRMERTMLFIKPHAISRVGEILDTLLKKDFIICRCRMVQLTRRQVEEMVKGELSGKPGYSDILSSMECGRALAVELMKPRAISDLRDLAGPELVQDAKQSLPSSLRAFYGENGHKNGVYVPSSPDGVKQAVDAIFNESAYSQLARTARFQDCTLALIRPHAVNDGLTGQIIMEITKAGYNVTDMELFRLDKPNAEEFLEVYKGVISEYHHMLDQLTSGPVIALEITGKPNIVSEFREFCGPMDPELSRVLRPNSLRAKFGMDQIHNAVHCTDLDEDGVLEVQYFFRILAS</sequence>
<dbReference type="Pfam" id="PF00334">
    <property type="entry name" value="NDK"/>
    <property type="match status" value="2"/>
</dbReference>
<dbReference type="GO" id="GO:0004550">
    <property type="term" value="F:nucleoside diphosphate kinase activity"/>
    <property type="evidence" value="ECO:0007669"/>
    <property type="project" value="InterPro"/>
</dbReference>
<reference evidence="10 11" key="1">
    <citation type="submission" date="2009-08" db="EMBL/GenBank/DDBJ databases">
        <title>The Genome Sequence of Spizellomyces punctatus strain DAOM BR117.</title>
        <authorList>
            <consortium name="The Broad Institute Genome Sequencing Platform"/>
            <person name="Russ C."/>
            <person name="Cuomo C."/>
            <person name="Shea T."/>
            <person name="Young S.K."/>
            <person name="Zeng Q."/>
            <person name="Koehrsen M."/>
            <person name="Haas B."/>
            <person name="Borodovsky M."/>
            <person name="Guigo R."/>
            <person name="Alvarado L."/>
            <person name="Berlin A."/>
            <person name="Bochicchio J."/>
            <person name="Borenstein D."/>
            <person name="Chapman S."/>
            <person name="Chen Z."/>
            <person name="Engels R."/>
            <person name="Freedman E."/>
            <person name="Gellesch M."/>
            <person name="Goldberg J."/>
            <person name="Griggs A."/>
            <person name="Gujja S."/>
            <person name="Heiman D."/>
            <person name="Hepburn T."/>
            <person name="Howarth C."/>
            <person name="Jen D."/>
            <person name="Larson L."/>
            <person name="Lewis B."/>
            <person name="Mehta T."/>
            <person name="Park D."/>
            <person name="Pearson M."/>
            <person name="Roberts A."/>
            <person name="Saif S."/>
            <person name="Shenoy N."/>
            <person name="Sisk P."/>
            <person name="Stolte C."/>
            <person name="Sykes S."/>
            <person name="Thomson T."/>
            <person name="Walk T."/>
            <person name="White J."/>
            <person name="Yandava C."/>
            <person name="Burger G."/>
            <person name="Gray M.W."/>
            <person name="Holland P.W.H."/>
            <person name="King N."/>
            <person name="Lang F.B.F."/>
            <person name="Roger A.J."/>
            <person name="Ruiz-Trillo I."/>
            <person name="Lander E."/>
            <person name="Nusbaum C."/>
        </authorList>
    </citation>
    <scope>NUCLEOTIDE SEQUENCE [LARGE SCALE GENOMIC DNA]</scope>
    <source>
        <strain evidence="10 11">DAOM BR117</strain>
    </source>
</reference>
<keyword evidence="4" id="KW-0963">Cytoplasm</keyword>
<dbReference type="CDD" id="cd04412">
    <property type="entry name" value="NDPk7B"/>
    <property type="match status" value="1"/>
</dbReference>
<dbReference type="Gene3D" id="2.30.29.170">
    <property type="match status" value="1"/>
</dbReference>
<dbReference type="InterPro" id="IPR006602">
    <property type="entry name" value="DM10_dom"/>
</dbReference>
<dbReference type="EMBL" id="KQ257464">
    <property type="protein sequence ID" value="KNC97450.1"/>
    <property type="molecule type" value="Genomic_DNA"/>
</dbReference>
<feature type="domain" description="DM10" evidence="9">
    <location>
        <begin position="8"/>
        <end position="95"/>
    </location>
</feature>
<dbReference type="VEuPathDB" id="FungiDB:SPPG_07371"/>
<keyword evidence="5" id="KW-0206">Cytoskeleton</keyword>
<gene>
    <name evidence="10" type="ORF">SPPG_07371</name>
</gene>
<dbReference type="GeneID" id="27690591"/>
<keyword evidence="11" id="KW-1185">Reference proteome</keyword>
<dbReference type="SUPFAM" id="SSF54919">
    <property type="entry name" value="Nucleoside diphosphate kinase, NDK"/>
    <property type="match status" value="2"/>
</dbReference>
<dbReference type="PANTHER" id="PTHR43109:SF2">
    <property type="entry name" value="NUCLEOSIDE DIPHOSPHATE KINASE 7"/>
    <property type="match status" value="1"/>
</dbReference>